<protein>
    <submittedName>
        <fullName evidence="7">Histone deacetylase family protein</fullName>
    </submittedName>
</protein>
<sequence length="343" mass="36990">MKIVFSQDHKFQDGKSELIDGQIQPPVEKPARAEQILSAVTEARIGEVLAPAPVDRALLQTVHTPAYLDFLETAWDEWVAAHGDWDALPLDWPARTFTHRVPEAIDGKMGYYSFDAGTPITSGTWRAVTASASVAATGATLVADGERAVFSLCRPPGHHAAADVYGGYCFINNAAVAVEALRARGFSRPAIIDVDYHHGNGTQAIFYGRGDVFFASIHADPRQEFPYFLGYADETGDGAGEGANANFPLRWGTGWKSGYEEALEAALDRIAAYGPDVLVVSLGADTYHEDPISQFTLDTDDFPRIGEHLKRAGLPTLFVMEGGYAIDALGRNVANVLSGFEGA</sequence>
<reference evidence="7 8" key="1">
    <citation type="submission" date="2020-06" db="EMBL/GenBank/DDBJ databases">
        <title>Genome sequence of 2 isolates from Red Sea Mangroves.</title>
        <authorList>
            <person name="Sefrji F."/>
            <person name="Michoud G."/>
            <person name="Merlino G."/>
            <person name="Daffonchio D."/>
        </authorList>
    </citation>
    <scope>NUCLEOTIDE SEQUENCE [LARGE SCALE GENOMIC DNA]</scope>
    <source>
        <strain evidence="7 8">R1DC25</strain>
    </source>
</reference>
<evidence type="ECO:0000256" key="1">
    <source>
        <dbReference type="ARBA" id="ARBA00001947"/>
    </source>
</evidence>
<dbReference type="GO" id="GO:0046872">
    <property type="term" value="F:metal ion binding"/>
    <property type="evidence" value="ECO:0007669"/>
    <property type="project" value="UniProtKB-KW"/>
</dbReference>
<keyword evidence="4" id="KW-0378">Hydrolase</keyword>
<dbReference type="AlphaFoldDB" id="A0A7S8C250"/>
<dbReference type="PANTHER" id="PTHR10625">
    <property type="entry name" value="HISTONE DEACETYLASE HDAC1-RELATED"/>
    <property type="match status" value="1"/>
</dbReference>
<dbReference type="PRINTS" id="PR01270">
    <property type="entry name" value="HDASUPER"/>
</dbReference>
<comment type="cofactor">
    <cofactor evidence="1">
        <name>Zn(2+)</name>
        <dbReference type="ChEBI" id="CHEBI:29105"/>
    </cofactor>
</comment>
<dbReference type="GO" id="GO:0016787">
    <property type="term" value="F:hydrolase activity"/>
    <property type="evidence" value="ECO:0007669"/>
    <property type="project" value="UniProtKB-KW"/>
</dbReference>
<keyword evidence="3" id="KW-0479">Metal-binding</keyword>
<evidence type="ECO:0000313" key="8">
    <source>
        <dbReference type="Proteomes" id="UP000593594"/>
    </source>
</evidence>
<evidence type="ECO:0000256" key="5">
    <source>
        <dbReference type="ARBA" id="ARBA00022833"/>
    </source>
</evidence>
<dbReference type="InterPro" id="IPR000286">
    <property type="entry name" value="HDACs"/>
</dbReference>
<proteinExistence type="inferred from homology"/>
<feature type="domain" description="Histone deacetylase" evidence="6">
    <location>
        <begin position="27"/>
        <end position="338"/>
    </location>
</feature>
<keyword evidence="8" id="KW-1185">Reference proteome</keyword>
<dbReference type="InterPro" id="IPR023801">
    <property type="entry name" value="His_deacetylse_dom"/>
</dbReference>
<dbReference type="EMBL" id="CP058214">
    <property type="protein sequence ID" value="QPC41951.1"/>
    <property type="molecule type" value="Genomic_DNA"/>
</dbReference>
<dbReference type="KEGG" id="kmn:HW532_04010"/>
<dbReference type="Pfam" id="PF00850">
    <property type="entry name" value="Hist_deacetyl"/>
    <property type="match status" value="1"/>
</dbReference>
<dbReference type="SUPFAM" id="SSF52768">
    <property type="entry name" value="Arginase/deacetylase"/>
    <property type="match status" value="1"/>
</dbReference>
<dbReference type="Proteomes" id="UP000593594">
    <property type="component" value="Chromosome"/>
</dbReference>
<name>A0A7S8C250_9HYPH</name>
<dbReference type="InterPro" id="IPR023696">
    <property type="entry name" value="Ureohydrolase_dom_sf"/>
</dbReference>
<evidence type="ECO:0000259" key="6">
    <source>
        <dbReference type="Pfam" id="PF00850"/>
    </source>
</evidence>
<dbReference type="Gene3D" id="3.40.800.20">
    <property type="entry name" value="Histone deacetylase domain"/>
    <property type="match status" value="1"/>
</dbReference>
<evidence type="ECO:0000313" key="7">
    <source>
        <dbReference type="EMBL" id="QPC41951.1"/>
    </source>
</evidence>
<dbReference type="GO" id="GO:0040029">
    <property type="term" value="P:epigenetic regulation of gene expression"/>
    <property type="evidence" value="ECO:0007669"/>
    <property type="project" value="TreeGrafter"/>
</dbReference>
<accession>A0A7S8C250</accession>
<organism evidence="7 8">
    <name type="scientific">Kaustia mangrovi</name>
    <dbReference type="NCBI Taxonomy" id="2593653"/>
    <lineage>
        <taxon>Bacteria</taxon>
        <taxon>Pseudomonadati</taxon>
        <taxon>Pseudomonadota</taxon>
        <taxon>Alphaproteobacteria</taxon>
        <taxon>Hyphomicrobiales</taxon>
        <taxon>Parvibaculaceae</taxon>
        <taxon>Kaustia</taxon>
    </lineage>
</organism>
<dbReference type="RefSeq" id="WP_246479531.1">
    <property type="nucleotide sequence ID" value="NZ_CP058214.1"/>
</dbReference>
<evidence type="ECO:0000256" key="2">
    <source>
        <dbReference type="ARBA" id="ARBA00005947"/>
    </source>
</evidence>
<keyword evidence="5" id="KW-0862">Zinc</keyword>
<comment type="similarity">
    <text evidence="2">Belongs to the histone deacetylase family.</text>
</comment>
<evidence type="ECO:0000256" key="4">
    <source>
        <dbReference type="ARBA" id="ARBA00022801"/>
    </source>
</evidence>
<dbReference type="GO" id="GO:0004407">
    <property type="term" value="F:histone deacetylase activity"/>
    <property type="evidence" value="ECO:0007669"/>
    <property type="project" value="TreeGrafter"/>
</dbReference>
<dbReference type="CDD" id="cd10001">
    <property type="entry name" value="HDAC_classII_APAH"/>
    <property type="match status" value="1"/>
</dbReference>
<gene>
    <name evidence="7" type="ORF">HW532_04010</name>
</gene>
<dbReference type="InterPro" id="IPR037138">
    <property type="entry name" value="His_deacetylse_dom_sf"/>
</dbReference>
<dbReference type="PANTHER" id="PTHR10625:SF17">
    <property type="entry name" value="HISTONE DEACETYLASE 8"/>
    <property type="match status" value="1"/>
</dbReference>
<evidence type="ECO:0000256" key="3">
    <source>
        <dbReference type="ARBA" id="ARBA00022723"/>
    </source>
</evidence>